<dbReference type="Gene3D" id="2.60.40.1120">
    <property type="entry name" value="Carboxypeptidase-like, regulatory domain"/>
    <property type="match status" value="1"/>
</dbReference>
<protein>
    <submittedName>
        <fullName evidence="1">Carboxypeptidase-like regulatory domain-containing protein</fullName>
    </submittedName>
</protein>
<comment type="caution">
    <text evidence="1">The sequence shown here is derived from an EMBL/GenBank/DDBJ whole genome shotgun (WGS) entry which is preliminary data.</text>
</comment>
<dbReference type="InterPro" id="IPR008969">
    <property type="entry name" value="CarboxyPept-like_regulatory"/>
</dbReference>
<proteinExistence type="predicted"/>
<dbReference type="Pfam" id="PF13715">
    <property type="entry name" value="CarbopepD_reg_2"/>
    <property type="match status" value="1"/>
</dbReference>
<dbReference type="EMBL" id="JAGHKO010000017">
    <property type="protein sequence ID" value="MBO9205022.1"/>
    <property type="molecule type" value="Genomic_DNA"/>
</dbReference>
<dbReference type="InterPro" id="IPR026444">
    <property type="entry name" value="Secre_tail"/>
</dbReference>
<reference evidence="1 2" key="1">
    <citation type="submission" date="2021-03" db="EMBL/GenBank/DDBJ databases">
        <title>Assistant Professor.</title>
        <authorList>
            <person name="Huq M.A."/>
        </authorList>
    </citation>
    <scope>NUCLEOTIDE SEQUENCE [LARGE SCALE GENOMIC DNA]</scope>
    <source>
        <strain evidence="1 2">MAH-29</strain>
    </source>
</reference>
<keyword evidence="2" id="KW-1185">Reference proteome</keyword>
<dbReference type="Proteomes" id="UP000677244">
    <property type="component" value="Unassembled WGS sequence"/>
</dbReference>
<evidence type="ECO:0000313" key="2">
    <source>
        <dbReference type="Proteomes" id="UP000677244"/>
    </source>
</evidence>
<evidence type="ECO:0000313" key="1">
    <source>
        <dbReference type="EMBL" id="MBO9205022.1"/>
    </source>
</evidence>
<organism evidence="1 2">
    <name type="scientific">Niastella soli</name>
    <dbReference type="NCBI Taxonomy" id="2821487"/>
    <lineage>
        <taxon>Bacteria</taxon>
        <taxon>Pseudomonadati</taxon>
        <taxon>Bacteroidota</taxon>
        <taxon>Chitinophagia</taxon>
        <taxon>Chitinophagales</taxon>
        <taxon>Chitinophagaceae</taxon>
        <taxon>Niastella</taxon>
    </lineage>
</organism>
<gene>
    <name evidence="1" type="ORF">J7I42_32345</name>
</gene>
<sequence length="360" mass="40107">MPRSLRLTVPDPCHENWQKMTPQEQGRFCGSCQKVVVDFSVMTDKEMLDYFSKASQQVCGRFSNDQLNKELTLPSTRKRFTWAYAWSVLLASLIVTKSNAQGKPKVRKVDLQTHKVDVRNINLSSIAGSTLMGFTVSQSQSDPMEAAMKGVVLDAQNKQPVIGGSITIKGTKNGTMADTSGHFSLQIGLKDSLEFSAIGYETQTLVIDRTTNWGPVKVFLKPSFAALQEVTVVASGTIMGKMMQTGSVTKCVASTRLEKIQRVINDWTPAAIKKDIKIYPNPVMRGNSIQVKLNLPQTGEYRLELLNTVGQIMLIQPLFMQTKEQQIDLYTQTKWSAGAYWVRISSPKSKNVFEAKVLLQ</sequence>
<dbReference type="RefSeq" id="WP_209144180.1">
    <property type="nucleotide sequence ID" value="NZ_JAGHKO010000017.1"/>
</dbReference>
<dbReference type="NCBIfam" id="TIGR04183">
    <property type="entry name" value="Por_Secre_tail"/>
    <property type="match status" value="1"/>
</dbReference>
<accession>A0ABS3Z4C8</accession>
<dbReference type="SUPFAM" id="SSF49464">
    <property type="entry name" value="Carboxypeptidase regulatory domain-like"/>
    <property type="match status" value="1"/>
</dbReference>
<name>A0ABS3Z4C8_9BACT</name>